<dbReference type="AlphaFoldDB" id="A0A9Q9B3J0"/>
<keyword evidence="12" id="KW-1185">Reference proteome</keyword>
<comment type="cofactor">
    <cofactor evidence="1">
        <name>heme b</name>
        <dbReference type="ChEBI" id="CHEBI:60344"/>
    </cofactor>
</comment>
<keyword evidence="9" id="KW-0732">Signal</keyword>
<dbReference type="Pfam" id="PF01328">
    <property type="entry name" value="Peroxidase_2"/>
    <property type="match status" value="1"/>
</dbReference>
<dbReference type="PANTHER" id="PTHR33577">
    <property type="entry name" value="STERIGMATOCYSTIN BIOSYNTHESIS PEROXIDASE STCC-RELATED"/>
    <property type="match status" value="1"/>
</dbReference>
<dbReference type="InterPro" id="IPR036851">
    <property type="entry name" value="Chloroperoxidase-like_sf"/>
</dbReference>
<feature type="chain" id="PRO_5040330133" evidence="9">
    <location>
        <begin position="18"/>
        <end position="449"/>
    </location>
</feature>
<evidence type="ECO:0000313" key="11">
    <source>
        <dbReference type="EMBL" id="USW58283.1"/>
    </source>
</evidence>
<accession>A0A9Q9B3J0</accession>
<dbReference type="Gene3D" id="1.10.489.10">
    <property type="entry name" value="Chloroperoxidase-like"/>
    <property type="match status" value="1"/>
</dbReference>
<feature type="domain" description="Heme haloperoxidase family profile" evidence="10">
    <location>
        <begin position="68"/>
        <end position="321"/>
    </location>
</feature>
<gene>
    <name evidence="11" type="ORF">Slin15195_G116020</name>
</gene>
<reference evidence="11" key="1">
    <citation type="submission" date="2022-06" db="EMBL/GenBank/DDBJ databases">
        <title>Complete genome sequences of two strains of the flax pathogen Septoria linicola.</title>
        <authorList>
            <person name="Lapalu N."/>
            <person name="Simon A."/>
            <person name="Demenou B."/>
            <person name="Paumier D."/>
            <person name="Guillot M.-P."/>
            <person name="Gout L."/>
            <person name="Valade R."/>
        </authorList>
    </citation>
    <scope>NUCLEOTIDE SEQUENCE</scope>
    <source>
        <strain evidence="11">SE15195</strain>
    </source>
</reference>
<evidence type="ECO:0000256" key="4">
    <source>
        <dbReference type="ARBA" id="ARBA00022723"/>
    </source>
</evidence>
<keyword evidence="6" id="KW-0408">Iron</keyword>
<sequence length="449" mass="47893">MVGTLLTTALLLNGAVAFPQIAEMVAKQKRQGVGIPEEVIPFPEWPGTPNHATFNQFNAAQQLVSVSGDHEFRMPGPNDIRGPCAGLNAAANHGYIPRDGIATAETINTGLWEAFSLDKTATLFLQTATMFFNGDPISGKWSIGPSSPKTNSLGAVGNLLGNATGICAYGHLRSEGDASITRGDWLAPSMASNCISYPVFLQELFDVADEMADGMITPRVLAKHSSNRKKYSIANNPNYYSPPYAGVAFTFGAHMFAFQLIANHSAAEPRGFLTKEVFMDFFGYTRDGAGNLQYTFGAERIPENWYKRSEQDPWTLSDITTSTAQQCATYPGNCQVGGNTGTVNSFKGVDLSDITGGFINSVEDFQDPNQLGCFISQMIQADTPSALSNVFNGVLLKQATDAIQSRLIPALAGLGNCPNVPQGKGQGEYDAPFPGANGAASGPRGVFGR</sequence>
<organism evidence="11 12">
    <name type="scientific">Septoria linicola</name>
    <dbReference type="NCBI Taxonomy" id="215465"/>
    <lineage>
        <taxon>Eukaryota</taxon>
        <taxon>Fungi</taxon>
        <taxon>Dikarya</taxon>
        <taxon>Ascomycota</taxon>
        <taxon>Pezizomycotina</taxon>
        <taxon>Dothideomycetes</taxon>
        <taxon>Dothideomycetidae</taxon>
        <taxon>Mycosphaerellales</taxon>
        <taxon>Mycosphaerellaceae</taxon>
        <taxon>Septoria</taxon>
    </lineage>
</organism>
<comment type="similarity">
    <text evidence="7">Belongs to the chloroperoxidase family.</text>
</comment>
<keyword evidence="3" id="KW-0349">Heme</keyword>
<evidence type="ECO:0000259" key="10">
    <source>
        <dbReference type="PROSITE" id="PS51405"/>
    </source>
</evidence>
<dbReference type="SUPFAM" id="SSF47571">
    <property type="entry name" value="Cloroperoxidase"/>
    <property type="match status" value="1"/>
</dbReference>
<evidence type="ECO:0000256" key="5">
    <source>
        <dbReference type="ARBA" id="ARBA00023002"/>
    </source>
</evidence>
<proteinExistence type="inferred from homology"/>
<dbReference type="EMBL" id="CP099428">
    <property type="protein sequence ID" value="USW58283.1"/>
    <property type="molecule type" value="Genomic_DNA"/>
</dbReference>
<keyword evidence="2" id="KW-0575">Peroxidase</keyword>
<name>A0A9Q9B3J0_9PEZI</name>
<evidence type="ECO:0000256" key="9">
    <source>
        <dbReference type="SAM" id="SignalP"/>
    </source>
</evidence>
<keyword evidence="5" id="KW-0560">Oxidoreductase</keyword>
<dbReference type="InterPro" id="IPR000028">
    <property type="entry name" value="Chloroperoxidase"/>
</dbReference>
<feature type="signal peptide" evidence="9">
    <location>
        <begin position="1"/>
        <end position="17"/>
    </location>
</feature>
<protein>
    <submittedName>
        <fullName evidence="11">Chloroperoxidase</fullName>
    </submittedName>
</protein>
<evidence type="ECO:0000256" key="2">
    <source>
        <dbReference type="ARBA" id="ARBA00022559"/>
    </source>
</evidence>
<evidence type="ECO:0000313" key="12">
    <source>
        <dbReference type="Proteomes" id="UP001056384"/>
    </source>
</evidence>
<dbReference type="Proteomes" id="UP001056384">
    <property type="component" value="Chromosome 11"/>
</dbReference>
<evidence type="ECO:0000256" key="8">
    <source>
        <dbReference type="SAM" id="MobiDB-lite"/>
    </source>
</evidence>
<evidence type="ECO:0000256" key="7">
    <source>
        <dbReference type="ARBA" id="ARBA00025795"/>
    </source>
</evidence>
<evidence type="ECO:0000256" key="6">
    <source>
        <dbReference type="ARBA" id="ARBA00023004"/>
    </source>
</evidence>
<dbReference type="PROSITE" id="PS51405">
    <property type="entry name" value="HEME_HALOPEROXIDASE"/>
    <property type="match status" value="1"/>
</dbReference>
<dbReference type="PANTHER" id="PTHR33577:SF1">
    <property type="entry name" value="HEME HALOPEROXIDASE FAMILY PROFILE DOMAIN-CONTAINING PROTEIN"/>
    <property type="match status" value="1"/>
</dbReference>
<dbReference type="GO" id="GO:0046872">
    <property type="term" value="F:metal ion binding"/>
    <property type="evidence" value="ECO:0007669"/>
    <property type="project" value="UniProtKB-KW"/>
</dbReference>
<evidence type="ECO:0000256" key="3">
    <source>
        <dbReference type="ARBA" id="ARBA00022617"/>
    </source>
</evidence>
<feature type="region of interest" description="Disordered" evidence="8">
    <location>
        <begin position="423"/>
        <end position="449"/>
    </location>
</feature>
<dbReference type="GO" id="GO:0004601">
    <property type="term" value="F:peroxidase activity"/>
    <property type="evidence" value="ECO:0007669"/>
    <property type="project" value="UniProtKB-KW"/>
</dbReference>
<keyword evidence="4" id="KW-0479">Metal-binding</keyword>
<evidence type="ECO:0000256" key="1">
    <source>
        <dbReference type="ARBA" id="ARBA00001970"/>
    </source>
</evidence>